<sequence length="380" mass="42489">MDPEKNRRKFCSFDSWGASAYSHEALSEIYTDAPRSRSINARIPTRRLTFGPIFLRWSTDRGRTSCGESERSFTLIPCSYGFFEYHDVVLYARDDCDLEPPEAAGASACSREVLSEIYTWERPNQRASTPEFQPGDRLPGPSSSGGRKTEAATRAGNRNGVSPSFPFHTDSPSTVTRFYMHGTISTEIRLEGSRTSILPPTILNKLSLISVRELRNQYLCDPQWFRDTASRGLTTFVTPKPHFRTNPSDHGKASATSPHDPIGITDSDCKNQSVMVSVQYGPFNSYIPIESTNIGKSRVVRYLIAMHTSWRSNIDIMCVTTQTHLSKTYLVLWPEICHTIISSDSIGYPRTRPSGESSTTKQRLLHASGPHPTPPSDDPN</sequence>
<reference evidence="2 3" key="1">
    <citation type="journal article" date="2015" name="Proc. Natl. Acad. Sci. U.S.A.">
        <title>The resurrection genome of Boea hygrometrica: A blueprint for survival of dehydration.</title>
        <authorList>
            <person name="Xiao L."/>
            <person name="Yang G."/>
            <person name="Zhang L."/>
            <person name="Yang X."/>
            <person name="Zhao S."/>
            <person name="Ji Z."/>
            <person name="Zhou Q."/>
            <person name="Hu M."/>
            <person name="Wang Y."/>
            <person name="Chen M."/>
            <person name="Xu Y."/>
            <person name="Jin H."/>
            <person name="Xiao X."/>
            <person name="Hu G."/>
            <person name="Bao F."/>
            <person name="Hu Y."/>
            <person name="Wan P."/>
            <person name="Li L."/>
            <person name="Deng X."/>
            <person name="Kuang T."/>
            <person name="Xiang C."/>
            <person name="Zhu J.K."/>
            <person name="Oliver M.J."/>
            <person name="He Y."/>
        </authorList>
    </citation>
    <scope>NUCLEOTIDE SEQUENCE [LARGE SCALE GENOMIC DNA]</scope>
    <source>
        <strain evidence="3">cv. XS01</strain>
    </source>
</reference>
<keyword evidence="3" id="KW-1185">Reference proteome</keyword>
<name>A0A2Z7BCZ0_9LAMI</name>
<gene>
    <name evidence="2" type="ORF">F511_25214</name>
</gene>
<dbReference type="EMBL" id="KV006940">
    <property type="protein sequence ID" value="KZV32090.1"/>
    <property type="molecule type" value="Genomic_DNA"/>
</dbReference>
<evidence type="ECO:0000256" key="1">
    <source>
        <dbReference type="SAM" id="MobiDB-lite"/>
    </source>
</evidence>
<organism evidence="2 3">
    <name type="scientific">Dorcoceras hygrometricum</name>
    <dbReference type="NCBI Taxonomy" id="472368"/>
    <lineage>
        <taxon>Eukaryota</taxon>
        <taxon>Viridiplantae</taxon>
        <taxon>Streptophyta</taxon>
        <taxon>Embryophyta</taxon>
        <taxon>Tracheophyta</taxon>
        <taxon>Spermatophyta</taxon>
        <taxon>Magnoliopsida</taxon>
        <taxon>eudicotyledons</taxon>
        <taxon>Gunneridae</taxon>
        <taxon>Pentapetalae</taxon>
        <taxon>asterids</taxon>
        <taxon>lamiids</taxon>
        <taxon>Lamiales</taxon>
        <taxon>Gesneriaceae</taxon>
        <taxon>Didymocarpoideae</taxon>
        <taxon>Trichosporeae</taxon>
        <taxon>Loxocarpinae</taxon>
        <taxon>Dorcoceras</taxon>
    </lineage>
</organism>
<dbReference type="Proteomes" id="UP000250235">
    <property type="component" value="Unassembled WGS sequence"/>
</dbReference>
<dbReference type="AlphaFoldDB" id="A0A2Z7BCZ0"/>
<feature type="region of interest" description="Disordered" evidence="1">
    <location>
        <begin position="347"/>
        <end position="380"/>
    </location>
</feature>
<evidence type="ECO:0000313" key="3">
    <source>
        <dbReference type="Proteomes" id="UP000250235"/>
    </source>
</evidence>
<accession>A0A2Z7BCZ0</accession>
<feature type="region of interest" description="Disordered" evidence="1">
    <location>
        <begin position="237"/>
        <end position="259"/>
    </location>
</feature>
<feature type="compositionally biased region" description="Pro residues" evidence="1">
    <location>
        <begin position="371"/>
        <end position="380"/>
    </location>
</feature>
<proteinExistence type="predicted"/>
<feature type="region of interest" description="Disordered" evidence="1">
    <location>
        <begin position="124"/>
        <end position="169"/>
    </location>
</feature>
<evidence type="ECO:0000313" key="2">
    <source>
        <dbReference type="EMBL" id="KZV32090.1"/>
    </source>
</evidence>
<protein>
    <submittedName>
        <fullName evidence="2">Uncharacterized protein</fullName>
    </submittedName>
</protein>